<evidence type="ECO:0000313" key="3">
    <source>
        <dbReference type="Proteomes" id="UP000183557"/>
    </source>
</evidence>
<accession>A0A1I3YYY4</accession>
<feature type="domain" description="Thioester reductase (TE)" evidence="1">
    <location>
        <begin position="8"/>
        <end position="242"/>
    </location>
</feature>
<organism evidence="2 3">
    <name type="scientific">Halobacillus dabanensis</name>
    <dbReference type="NCBI Taxonomy" id="240302"/>
    <lineage>
        <taxon>Bacteria</taxon>
        <taxon>Bacillati</taxon>
        <taxon>Bacillota</taxon>
        <taxon>Bacilli</taxon>
        <taxon>Bacillales</taxon>
        <taxon>Bacillaceae</taxon>
        <taxon>Halobacillus</taxon>
    </lineage>
</organism>
<evidence type="ECO:0000259" key="1">
    <source>
        <dbReference type="Pfam" id="PF07993"/>
    </source>
</evidence>
<protein>
    <submittedName>
        <fullName evidence="2">Thioester reductase domain-containing protein</fullName>
    </submittedName>
</protein>
<dbReference type="Pfam" id="PF07993">
    <property type="entry name" value="NAD_binding_4"/>
    <property type="match status" value="1"/>
</dbReference>
<dbReference type="GO" id="GO:0080019">
    <property type="term" value="F:alcohol-forming very long-chain fatty acyl-CoA reductase activity"/>
    <property type="evidence" value="ECO:0007669"/>
    <property type="project" value="InterPro"/>
</dbReference>
<dbReference type="RefSeq" id="WP_075037798.1">
    <property type="nucleotide sequence ID" value="NZ_FOSB01000012.1"/>
</dbReference>
<dbReference type="CDD" id="cd05263">
    <property type="entry name" value="MupV_like_SDR_e"/>
    <property type="match status" value="1"/>
</dbReference>
<dbReference type="Gene3D" id="3.40.50.720">
    <property type="entry name" value="NAD(P)-binding Rossmann-like Domain"/>
    <property type="match status" value="1"/>
</dbReference>
<sequence>MPNTYLFTGFPGYLATSLVEDLFKIGITMEKIYLLHLPQTEGQAKKQLEIWNDGDIVDTRKVELIHGDITKSDIGLPSSVSQKLQQEVTHFYHLAALYDLAVSLLPAWEVNVQGTRQVNRWVTHCLNLDRYIYFSTAYVSGKRTGRIYETDLVHGEGFKNHYEYTKYEAELLVDRMRHKVPTTIIRPGIVVGHTKTGVTAKFDGPYFLLNMLEVMKHSPILPFFGKGQVKVNIVPQDYVIAATNHLAHQPGSADHTYHLTDPDPYDARSIYEYLCQVYAHKIPRFTVPIPLARQPLRIRALRKSLGIQKQALEYFLSGADYISTQTQMDLRKTNIYCPDLFTYIDNLVDYYKVKKEDPNKHISLF</sequence>
<keyword evidence="3" id="KW-1185">Reference proteome</keyword>
<reference evidence="3" key="1">
    <citation type="submission" date="2016-10" db="EMBL/GenBank/DDBJ databases">
        <authorList>
            <person name="Varghese N."/>
            <person name="Submissions S."/>
        </authorList>
    </citation>
    <scope>NUCLEOTIDE SEQUENCE [LARGE SCALE GENOMIC DNA]</scope>
    <source>
        <strain evidence="3">CGMCC 1.3704</strain>
    </source>
</reference>
<gene>
    <name evidence="2" type="ORF">SAMN04487936_11249</name>
</gene>
<dbReference type="InterPro" id="IPR026055">
    <property type="entry name" value="FAR"/>
</dbReference>
<name>A0A1I3YYY4_HALDA</name>
<proteinExistence type="predicted"/>
<dbReference type="OrthoDB" id="9807212at2"/>
<dbReference type="InterPro" id="IPR013120">
    <property type="entry name" value="FAR_NAD-bd"/>
</dbReference>
<dbReference type="PANTHER" id="PTHR11011:SF45">
    <property type="entry name" value="FATTY ACYL-COA REDUCTASE CG8306-RELATED"/>
    <property type="match status" value="1"/>
</dbReference>
<dbReference type="GO" id="GO:0035336">
    <property type="term" value="P:long-chain fatty-acyl-CoA metabolic process"/>
    <property type="evidence" value="ECO:0007669"/>
    <property type="project" value="TreeGrafter"/>
</dbReference>
<dbReference type="Proteomes" id="UP000183557">
    <property type="component" value="Unassembled WGS sequence"/>
</dbReference>
<dbReference type="InterPro" id="IPR036291">
    <property type="entry name" value="NAD(P)-bd_dom_sf"/>
</dbReference>
<dbReference type="AlphaFoldDB" id="A0A1I3YYY4"/>
<dbReference type="PANTHER" id="PTHR11011">
    <property type="entry name" value="MALE STERILITY PROTEIN 2-RELATED"/>
    <property type="match status" value="1"/>
</dbReference>
<evidence type="ECO:0000313" key="2">
    <source>
        <dbReference type="EMBL" id="SFK36396.1"/>
    </source>
</evidence>
<dbReference type="SUPFAM" id="SSF51735">
    <property type="entry name" value="NAD(P)-binding Rossmann-fold domains"/>
    <property type="match status" value="1"/>
</dbReference>
<dbReference type="EMBL" id="FOSB01000012">
    <property type="protein sequence ID" value="SFK36396.1"/>
    <property type="molecule type" value="Genomic_DNA"/>
</dbReference>